<evidence type="ECO:0000256" key="1">
    <source>
        <dbReference type="ARBA" id="ARBA00004651"/>
    </source>
</evidence>
<protein>
    <submittedName>
        <fullName evidence="8">Glycosyltransferase</fullName>
    </submittedName>
</protein>
<feature type="transmembrane region" description="Helical" evidence="7">
    <location>
        <begin position="312"/>
        <end position="328"/>
    </location>
</feature>
<keyword evidence="4 7" id="KW-0812">Transmembrane</keyword>
<feature type="transmembrane region" description="Helical" evidence="7">
    <location>
        <begin position="6"/>
        <end position="25"/>
    </location>
</feature>
<feature type="transmembrane region" description="Helical" evidence="7">
    <location>
        <begin position="163"/>
        <end position="183"/>
    </location>
</feature>
<accession>A0ABT1BIW8</accession>
<proteinExistence type="predicted"/>
<feature type="transmembrane region" description="Helical" evidence="7">
    <location>
        <begin position="130"/>
        <end position="151"/>
    </location>
</feature>
<dbReference type="RefSeq" id="WP_252768229.1">
    <property type="nucleotide sequence ID" value="NZ_JAMXMC010000002.1"/>
</dbReference>
<evidence type="ECO:0000256" key="7">
    <source>
        <dbReference type="SAM" id="Phobius"/>
    </source>
</evidence>
<feature type="transmembrane region" description="Helical" evidence="7">
    <location>
        <begin position="104"/>
        <end position="124"/>
    </location>
</feature>
<feature type="transmembrane region" description="Helical" evidence="7">
    <location>
        <begin position="189"/>
        <end position="209"/>
    </location>
</feature>
<dbReference type="PANTHER" id="PTHR22926">
    <property type="entry name" value="PHOSPHO-N-ACETYLMURAMOYL-PENTAPEPTIDE-TRANSFERASE"/>
    <property type="match status" value="1"/>
</dbReference>
<dbReference type="PANTHER" id="PTHR22926:SF3">
    <property type="entry name" value="UNDECAPRENYL-PHOSPHATE ALPHA-N-ACETYLGLUCOSAMINYL 1-PHOSPHATE TRANSFERASE"/>
    <property type="match status" value="1"/>
</dbReference>
<evidence type="ECO:0000256" key="6">
    <source>
        <dbReference type="ARBA" id="ARBA00023136"/>
    </source>
</evidence>
<evidence type="ECO:0000313" key="9">
    <source>
        <dbReference type="Proteomes" id="UP001204851"/>
    </source>
</evidence>
<dbReference type="EMBL" id="JAMXMC010000002">
    <property type="protein sequence ID" value="MCO5975794.1"/>
    <property type="molecule type" value="Genomic_DNA"/>
</dbReference>
<dbReference type="Pfam" id="PF00953">
    <property type="entry name" value="Glycos_transf_4"/>
    <property type="match status" value="1"/>
</dbReference>
<sequence length="366" mass="40242">MIWILALSFAAAALASFAIVASAGWHKRWSADADLSGPQKMHAKIVPRIGGLSIACGLLSGLLPLLYTEAPVLRQALLLLLCALPAFGLGLVEDFTKAVSPRRRLFGAVVSGLLAIWLLNAVLVRTSMGFLDWAITAWFPLAVFLTVFYVAGLVNAVNLIDGLNGLASMSVALMLAALCYVALQVNDILLASMALATLGATLGFFIWNYPQGLIFLGDGGSYLLGFLLAEFGLLLVARNPSVSPFAPLVLVAYPVFETVFTMYRRKVLQGRPVSQPDGVHLHTLIYRRQMRWAQRGRSTATQIRRNSMTSPYLWALNSLAVLPVALWWDHTTALVISLFAFFLVYLWLYWRIVRFQTPSWISPKKG</sequence>
<reference evidence="8 9" key="1">
    <citation type="submission" date="2022-06" db="EMBL/GenBank/DDBJ databases">
        <title>Ideonella sp. NS12-5 Genome sequencing and assembly.</title>
        <authorList>
            <person name="Jung Y."/>
        </authorList>
    </citation>
    <scope>NUCLEOTIDE SEQUENCE [LARGE SCALE GENOMIC DNA]</scope>
    <source>
        <strain evidence="8 9">NS12-5</strain>
    </source>
</reference>
<keyword evidence="2" id="KW-1003">Cell membrane</keyword>
<evidence type="ECO:0000256" key="4">
    <source>
        <dbReference type="ARBA" id="ARBA00022692"/>
    </source>
</evidence>
<keyword evidence="6 7" id="KW-0472">Membrane</keyword>
<dbReference type="InterPro" id="IPR000715">
    <property type="entry name" value="Glycosyl_transferase_4"/>
</dbReference>
<keyword evidence="5 7" id="KW-1133">Transmembrane helix</keyword>
<name>A0ABT1BIW8_9BURK</name>
<evidence type="ECO:0000256" key="3">
    <source>
        <dbReference type="ARBA" id="ARBA00022679"/>
    </source>
</evidence>
<comment type="caution">
    <text evidence="8">The sequence shown here is derived from an EMBL/GenBank/DDBJ whole genome shotgun (WGS) entry which is preliminary data.</text>
</comment>
<dbReference type="CDD" id="cd06912">
    <property type="entry name" value="GT_MraY_like"/>
    <property type="match status" value="1"/>
</dbReference>
<organism evidence="8 9">
    <name type="scientific">Ideonella oryzae</name>
    <dbReference type="NCBI Taxonomy" id="2937441"/>
    <lineage>
        <taxon>Bacteria</taxon>
        <taxon>Pseudomonadati</taxon>
        <taxon>Pseudomonadota</taxon>
        <taxon>Betaproteobacteria</taxon>
        <taxon>Burkholderiales</taxon>
        <taxon>Sphaerotilaceae</taxon>
        <taxon>Ideonella</taxon>
    </lineage>
</organism>
<evidence type="ECO:0000313" key="8">
    <source>
        <dbReference type="EMBL" id="MCO5975794.1"/>
    </source>
</evidence>
<feature type="transmembrane region" description="Helical" evidence="7">
    <location>
        <begin position="73"/>
        <end position="92"/>
    </location>
</feature>
<keyword evidence="9" id="KW-1185">Reference proteome</keyword>
<feature type="transmembrane region" description="Helical" evidence="7">
    <location>
        <begin position="334"/>
        <end position="350"/>
    </location>
</feature>
<feature type="transmembrane region" description="Helical" evidence="7">
    <location>
        <begin position="45"/>
        <end position="67"/>
    </location>
</feature>
<gene>
    <name evidence="8" type="ORF">M0L44_03520</name>
</gene>
<evidence type="ECO:0000256" key="2">
    <source>
        <dbReference type="ARBA" id="ARBA00022475"/>
    </source>
</evidence>
<keyword evidence="3" id="KW-0808">Transferase</keyword>
<feature type="transmembrane region" description="Helical" evidence="7">
    <location>
        <begin position="245"/>
        <end position="263"/>
    </location>
</feature>
<evidence type="ECO:0000256" key="5">
    <source>
        <dbReference type="ARBA" id="ARBA00022989"/>
    </source>
</evidence>
<comment type="subcellular location">
    <subcellularLocation>
        <location evidence="1">Cell membrane</location>
        <topology evidence="1">Multi-pass membrane protein</topology>
    </subcellularLocation>
</comment>
<dbReference type="Proteomes" id="UP001204851">
    <property type="component" value="Unassembled WGS sequence"/>
</dbReference>
<feature type="transmembrane region" description="Helical" evidence="7">
    <location>
        <begin position="221"/>
        <end position="239"/>
    </location>
</feature>